<name>A0A848RIP4_9FIRM</name>
<dbReference type="Pfam" id="PF00126">
    <property type="entry name" value="HTH_1"/>
    <property type="match status" value="1"/>
</dbReference>
<keyword evidence="3" id="KW-1185">Reference proteome</keyword>
<dbReference type="Gene3D" id="3.40.190.290">
    <property type="match status" value="1"/>
</dbReference>
<dbReference type="PRINTS" id="PR00039">
    <property type="entry name" value="HTHLYSR"/>
</dbReference>
<feature type="domain" description="HTH lysR-type" evidence="1">
    <location>
        <begin position="2"/>
        <end position="59"/>
    </location>
</feature>
<reference evidence="2" key="1">
    <citation type="submission" date="2020-04" db="EMBL/GenBank/DDBJ databases">
        <title>Peptoniphilus sp. nov. isolated from swine feces.</title>
        <authorList>
            <person name="Ryu S.W."/>
        </authorList>
    </citation>
    <scope>NUCLEOTIDE SEQUENCE [LARGE SCALE GENOMIC DNA]</scope>
    <source>
        <strain evidence="2">AGMB00490</strain>
    </source>
</reference>
<comment type="caution">
    <text evidence="2">The sequence shown here is derived from an EMBL/GenBank/DDBJ whole genome shotgun (WGS) entry which is preliminary data.</text>
</comment>
<evidence type="ECO:0000313" key="3">
    <source>
        <dbReference type="Proteomes" id="UP000568273"/>
    </source>
</evidence>
<dbReference type="SUPFAM" id="SSF46785">
    <property type="entry name" value="Winged helix' DNA-binding domain"/>
    <property type="match status" value="1"/>
</dbReference>
<dbReference type="CDD" id="cd05466">
    <property type="entry name" value="PBP2_LTTR_substrate"/>
    <property type="match status" value="1"/>
</dbReference>
<dbReference type="InterPro" id="IPR036388">
    <property type="entry name" value="WH-like_DNA-bd_sf"/>
</dbReference>
<dbReference type="Gene3D" id="1.10.10.10">
    <property type="entry name" value="Winged helix-like DNA-binding domain superfamily/Winged helix DNA-binding domain"/>
    <property type="match status" value="1"/>
</dbReference>
<accession>A0A848RIP4</accession>
<evidence type="ECO:0000313" key="2">
    <source>
        <dbReference type="EMBL" id="NMW85681.1"/>
    </source>
</evidence>
<dbReference type="PANTHER" id="PTHR30419:SF8">
    <property type="entry name" value="NITROGEN ASSIMILATION TRANSCRIPTIONAL ACTIVATOR-RELATED"/>
    <property type="match status" value="1"/>
</dbReference>
<dbReference type="InterPro" id="IPR050950">
    <property type="entry name" value="HTH-type_LysR_regulators"/>
</dbReference>
<dbReference type="PANTHER" id="PTHR30419">
    <property type="entry name" value="HTH-TYPE TRANSCRIPTIONAL REGULATOR YBHD"/>
    <property type="match status" value="1"/>
</dbReference>
<dbReference type="InterPro" id="IPR036390">
    <property type="entry name" value="WH_DNA-bd_sf"/>
</dbReference>
<dbReference type="RefSeq" id="WP_169969878.1">
    <property type="nucleotide sequence ID" value="NZ_JABDSR010000010.1"/>
</dbReference>
<dbReference type="EMBL" id="JABDSR010000010">
    <property type="protein sequence ID" value="NMW85681.1"/>
    <property type="molecule type" value="Genomic_DNA"/>
</dbReference>
<proteinExistence type="predicted"/>
<organism evidence="2 3">
    <name type="scientific">Peptoniphilus faecalis</name>
    <dbReference type="NCBI Taxonomy" id="2731255"/>
    <lineage>
        <taxon>Bacteria</taxon>
        <taxon>Bacillati</taxon>
        <taxon>Bacillota</taxon>
        <taxon>Tissierellia</taxon>
        <taxon>Tissierellales</taxon>
        <taxon>Peptoniphilaceae</taxon>
        <taxon>Peptoniphilus</taxon>
    </lineage>
</organism>
<dbReference type="InterPro" id="IPR000847">
    <property type="entry name" value="LysR_HTH_N"/>
</dbReference>
<sequence>MLDKKQIKYLSVLIKYKNISKASEVLFTSQPSLSRYLKMIESELGFQIFDRSSSPFKLTKEGEIYSKYLEMFIDLDSKMHNEIRAIDDKKEEIRISSLPFLSSYIYPNFIPIFIDNNPNITLNITDYNEKNNEYLILNNLIDIFITNSKPKHKNLLYKFVNKDNIYIICKSNNAINFKYNLKNNSIKNPIPIDFEDFRNKTFYLVDPLENIGKISKDILIQNNFTPKSIKYVPNILSSVSMLDQSSATFITESSLFYVPIKKDIVFFKVKNYQDLMSIGFIYHKDFNAELINKFYYSMVMALSNKIV</sequence>
<dbReference type="GO" id="GO:0003700">
    <property type="term" value="F:DNA-binding transcription factor activity"/>
    <property type="evidence" value="ECO:0007669"/>
    <property type="project" value="InterPro"/>
</dbReference>
<dbReference type="GO" id="GO:0005829">
    <property type="term" value="C:cytosol"/>
    <property type="evidence" value="ECO:0007669"/>
    <property type="project" value="TreeGrafter"/>
</dbReference>
<evidence type="ECO:0000259" key="1">
    <source>
        <dbReference type="PROSITE" id="PS50931"/>
    </source>
</evidence>
<protein>
    <submittedName>
        <fullName evidence="2">LysR family transcriptional regulator</fullName>
    </submittedName>
</protein>
<gene>
    <name evidence="2" type="ORF">HKO22_08025</name>
</gene>
<dbReference type="PROSITE" id="PS50931">
    <property type="entry name" value="HTH_LYSR"/>
    <property type="match status" value="1"/>
</dbReference>
<dbReference type="AlphaFoldDB" id="A0A848RIP4"/>
<dbReference type="Proteomes" id="UP000568273">
    <property type="component" value="Unassembled WGS sequence"/>
</dbReference>
<dbReference type="SUPFAM" id="SSF53850">
    <property type="entry name" value="Periplasmic binding protein-like II"/>
    <property type="match status" value="1"/>
</dbReference>